<keyword evidence="1" id="KW-0285">Flavoprotein</keyword>
<dbReference type="InterPro" id="IPR009075">
    <property type="entry name" value="AcylCo_DH/oxidase_C"/>
</dbReference>
<evidence type="ECO:0000256" key="1">
    <source>
        <dbReference type="ARBA" id="ARBA00022630"/>
    </source>
</evidence>
<feature type="non-terminal residue" evidence="3">
    <location>
        <position position="53"/>
    </location>
</feature>
<evidence type="ECO:0000259" key="2">
    <source>
        <dbReference type="Pfam" id="PF00441"/>
    </source>
</evidence>
<gene>
    <name evidence="3" type="ORF">ABK249_32805</name>
</gene>
<evidence type="ECO:0000313" key="4">
    <source>
        <dbReference type="Proteomes" id="UP001496627"/>
    </source>
</evidence>
<dbReference type="EMBL" id="JBEAAL010000052">
    <property type="protein sequence ID" value="MEQ1409685.1"/>
    <property type="molecule type" value="Genomic_DNA"/>
</dbReference>
<protein>
    <submittedName>
        <fullName evidence="3">Acyl-CoA dehydrogenase family protein</fullName>
    </submittedName>
</protein>
<dbReference type="Pfam" id="PF00441">
    <property type="entry name" value="Acyl-CoA_dh_1"/>
    <property type="match status" value="1"/>
</dbReference>
<dbReference type="SUPFAM" id="SSF47203">
    <property type="entry name" value="Acyl-CoA dehydrogenase C-terminal domain-like"/>
    <property type="match status" value="1"/>
</dbReference>
<accession>A0ABV0MF16</accession>
<dbReference type="InterPro" id="IPR036250">
    <property type="entry name" value="AcylCo_DH-like_C"/>
</dbReference>
<dbReference type="Proteomes" id="UP001496627">
    <property type="component" value="Unassembled WGS sequence"/>
</dbReference>
<dbReference type="Gene3D" id="1.20.140.10">
    <property type="entry name" value="Butyryl-CoA Dehydrogenase, subunit A, domain 3"/>
    <property type="match status" value="1"/>
</dbReference>
<evidence type="ECO:0000313" key="3">
    <source>
        <dbReference type="EMBL" id="MEQ1409685.1"/>
    </source>
</evidence>
<keyword evidence="4" id="KW-1185">Reference proteome</keyword>
<name>A0ABV0MF16_9HYPH</name>
<reference evidence="3 4" key="1">
    <citation type="submission" date="2024-05" db="EMBL/GenBank/DDBJ databases">
        <title>Neorhizobium sp. Rsf11, a plant growth promoting and heavy metal resistant PAH-degrader.</title>
        <authorList>
            <person name="Golubev S.N."/>
            <person name="Muratova A.Y."/>
            <person name="Markelova M.I."/>
        </authorList>
    </citation>
    <scope>NUCLEOTIDE SEQUENCE [LARGE SCALE GENOMIC DNA]</scope>
    <source>
        <strain evidence="3 4">Rsf11</strain>
    </source>
</reference>
<feature type="domain" description="Acyl-CoA dehydrogenase/oxidase C-terminal" evidence="2">
    <location>
        <begin position="12"/>
        <end position="53"/>
    </location>
</feature>
<sequence length="53" mass="5736">MLLETVSRFVTELVQAMLADSEADTYAARCMILDAAARRDLGENTTKVAACAK</sequence>
<proteinExistence type="predicted"/>
<organism evidence="3 4">
    <name type="scientific">Neorhizobium phenanthreniclasticum</name>
    <dbReference type="NCBI Taxonomy" id="3157917"/>
    <lineage>
        <taxon>Bacteria</taxon>
        <taxon>Pseudomonadati</taxon>
        <taxon>Pseudomonadota</taxon>
        <taxon>Alphaproteobacteria</taxon>
        <taxon>Hyphomicrobiales</taxon>
        <taxon>Rhizobiaceae</taxon>
        <taxon>Rhizobium/Agrobacterium group</taxon>
        <taxon>Neorhizobium</taxon>
    </lineage>
</organism>
<comment type="caution">
    <text evidence="3">The sequence shown here is derived from an EMBL/GenBank/DDBJ whole genome shotgun (WGS) entry which is preliminary data.</text>
</comment>